<protein>
    <recommendedName>
        <fullName evidence="2">Glycosyl transferase</fullName>
    </recommendedName>
</protein>
<organism evidence="1">
    <name type="scientific">uncultured marine thaumarchaeote SAT1000_07_E05</name>
    <dbReference type="NCBI Taxonomy" id="1456364"/>
    <lineage>
        <taxon>Archaea</taxon>
        <taxon>Nitrososphaerota</taxon>
        <taxon>environmental samples</taxon>
    </lineage>
</organism>
<accession>A0A075I5P1</accession>
<dbReference type="SUPFAM" id="SSF53756">
    <property type="entry name" value="UDP-Glycosyltransferase/glycogen phosphorylase"/>
    <property type="match status" value="1"/>
</dbReference>
<dbReference type="AlphaFoldDB" id="A0A075I5P1"/>
<evidence type="ECO:0000313" key="1">
    <source>
        <dbReference type="EMBL" id="AIF22082.1"/>
    </source>
</evidence>
<dbReference type="Gene3D" id="3.40.50.2000">
    <property type="entry name" value="Glycogen Phosphorylase B"/>
    <property type="match status" value="1"/>
</dbReference>
<dbReference type="EMBL" id="KF901203">
    <property type="protein sequence ID" value="AIF22082.1"/>
    <property type="molecule type" value="Genomic_DNA"/>
</dbReference>
<name>A0A075I5P1_9ARCH</name>
<reference evidence="1" key="1">
    <citation type="journal article" date="2014" name="Genome Biol. Evol.">
        <title>Pangenome evidence for extensive interdomain horizontal transfer affecting lineage core and shell genes in uncultured planktonic thaumarchaeota and euryarchaeota.</title>
        <authorList>
            <person name="Deschamps P."/>
            <person name="Zivanovic Y."/>
            <person name="Moreira D."/>
            <person name="Rodriguez-Valera F."/>
            <person name="Lopez-Garcia P."/>
        </authorList>
    </citation>
    <scope>NUCLEOTIDE SEQUENCE</scope>
</reference>
<proteinExistence type="predicted"/>
<evidence type="ECO:0008006" key="2">
    <source>
        <dbReference type="Google" id="ProtNLM"/>
    </source>
</evidence>
<sequence length="45" mass="4833">MSPHTLLEAGLMKKPILATNVGGISESCKNGETCFLIKKTIRMIG</sequence>